<comment type="catalytic activity">
    <reaction evidence="1">
        <text>6-hydroxymethyl-7,8-dihydropterin + ATP = (7,8-dihydropterin-6-yl)methyl diphosphate + AMP + H(+)</text>
        <dbReference type="Rhea" id="RHEA:11412"/>
        <dbReference type="ChEBI" id="CHEBI:15378"/>
        <dbReference type="ChEBI" id="CHEBI:30616"/>
        <dbReference type="ChEBI" id="CHEBI:44841"/>
        <dbReference type="ChEBI" id="CHEBI:72950"/>
        <dbReference type="ChEBI" id="CHEBI:456215"/>
        <dbReference type="EC" id="2.7.6.3"/>
    </reaction>
</comment>
<dbReference type="InterPro" id="IPR000550">
    <property type="entry name" value="Hppk"/>
</dbReference>
<dbReference type="GO" id="GO:0003848">
    <property type="term" value="F:2-amino-4-hydroxy-6-hydroxymethyldihydropteridine diphosphokinase activity"/>
    <property type="evidence" value="ECO:0007669"/>
    <property type="project" value="UniProtKB-EC"/>
</dbReference>
<dbReference type="EC" id="2.7.6.3" evidence="3"/>
<keyword evidence="8" id="KW-0289">Folate biosynthesis</keyword>
<reference evidence="10" key="2">
    <citation type="journal article" date="2021" name="Microbiol. Resour. Announc.">
        <title>Complete Genome Sequence of Polycladomyces abyssicola JIR-001T, Isolated from Hemipelagic Sediment in Deep Seawater.</title>
        <authorList>
            <person name="Tsubouchi T."/>
            <person name="Kaneko Y."/>
        </authorList>
    </citation>
    <scope>NUCLEOTIDE SEQUENCE</scope>
    <source>
        <strain evidence="10">JIR-001</strain>
    </source>
</reference>
<dbReference type="RefSeq" id="WP_212773714.1">
    <property type="nucleotide sequence ID" value="NZ_AP024601.1"/>
</dbReference>
<dbReference type="Gene3D" id="3.30.70.560">
    <property type="entry name" value="7,8-Dihydro-6-hydroxymethylpterin-pyrophosphokinase HPPK"/>
    <property type="match status" value="1"/>
</dbReference>
<accession>A0A8D5ZMD6</accession>
<dbReference type="PANTHER" id="PTHR43071">
    <property type="entry name" value="2-AMINO-4-HYDROXY-6-HYDROXYMETHYLDIHYDROPTERIDINE PYROPHOSPHOKINASE"/>
    <property type="match status" value="1"/>
</dbReference>
<comment type="pathway">
    <text evidence="2">Cofactor biosynthesis; tetrahydrofolate biosynthesis; 2-amino-4-hydroxy-6-hydroxymethyl-7,8-dihydropteridine diphosphate from 7,8-dihydroneopterin triphosphate: step 4/4.</text>
</comment>
<reference evidence="10" key="1">
    <citation type="journal article" date="2013" name="Int. J. Syst. Evol. Microbiol.">
        <title>Polycladomyces abyssicola gen. nov., sp. nov., a thermophilic filamentous bacterium isolated from hemipelagic sediment.</title>
        <authorList>
            <person name="Tsubouchi T."/>
            <person name="Shimane Y."/>
            <person name="Mori K."/>
            <person name="Usui K."/>
            <person name="Hiraki T."/>
            <person name="Tame A."/>
            <person name="Uematsu K."/>
            <person name="Maruyama T."/>
            <person name="Hatada Y."/>
        </authorList>
    </citation>
    <scope>NUCLEOTIDE SEQUENCE</scope>
    <source>
        <strain evidence="10">JIR-001</strain>
    </source>
</reference>
<dbReference type="AlphaFoldDB" id="A0A8D5ZMD6"/>
<evidence type="ECO:0000313" key="11">
    <source>
        <dbReference type="Proteomes" id="UP000677436"/>
    </source>
</evidence>
<evidence type="ECO:0000256" key="8">
    <source>
        <dbReference type="ARBA" id="ARBA00022909"/>
    </source>
</evidence>
<keyword evidence="11" id="KW-1185">Reference proteome</keyword>
<dbReference type="PROSITE" id="PS00794">
    <property type="entry name" value="HPPK"/>
    <property type="match status" value="1"/>
</dbReference>
<evidence type="ECO:0000256" key="4">
    <source>
        <dbReference type="ARBA" id="ARBA00022679"/>
    </source>
</evidence>
<evidence type="ECO:0000256" key="3">
    <source>
        <dbReference type="ARBA" id="ARBA00013253"/>
    </source>
</evidence>
<keyword evidence="7" id="KW-0067">ATP-binding</keyword>
<protein>
    <recommendedName>
        <fullName evidence="3">2-amino-4-hydroxy-6-hydroxymethyldihydropteridine diphosphokinase</fullName>
        <ecNumber evidence="3">2.7.6.3</ecNumber>
    </recommendedName>
</protein>
<dbReference type="EMBL" id="AP024601">
    <property type="protein sequence ID" value="BCU80311.1"/>
    <property type="molecule type" value="Genomic_DNA"/>
</dbReference>
<evidence type="ECO:0000256" key="5">
    <source>
        <dbReference type="ARBA" id="ARBA00022741"/>
    </source>
</evidence>
<gene>
    <name evidence="10" type="ORF">JIR001_00940</name>
</gene>
<evidence type="ECO:0000256" key="2">
    <source>
        <dbReference type="ARBA" id="ARBA00005051"/>
    </source>
</evidence>
<name>A0A8D5ZMD6_9BACL</name>
<evidence type="ECO:0000256" key="6">
    <source>
        <dbReference type="ARBA" id="ARBA00022777"/>
    </source>
</evidence>
<dbReference type="UniPathway" id="UPA00077">
    <property type="reaction ID" value="UER00155"/>
</dbReference>
<dbReference type="GO" id="GO:0016301">
    <property type="term" value="F:kinase activity"/>
    <property type="evidence" value="ECO:0007669"/>
    <property type="project" value="UniProtKB-KW"/>
</dbReference>
<dbReference type="SUPFAM" id="SSF55083">
    <property type="entry name" value="6-hydroxymethyl-7,8-dihydropterin pyrophosphokinase, HPPK"/>
    <property type="match status" value="1"/>
</dbReference>
<evidence type="ECO:0000256" key="7">
    <source>
        <dbReference type="ARBA" id="ARBA00022840"/>
    </source>
</evidence>
<keyword evidence="5" id="KW-0547">Nucleotide-binding</keyword>
<evidence type="ECO:0000259" key="9">
    <source>
        <dbReference type="PROSITE" id="PS00794"/>
    </source>
</evidence>
<dbReference type="NCBIfam" id="TIGR01498">
    <property type="entry name" value="folK"/>
    <property type="match status" value="1"/>
</dbReference>
<proteinExistence type="predicted"/>
<dbReference type="CDD" id="cd00483">
    <property type="entry name" value="HPPK"/>
    <property type="match status" value="1"/>
</dbReference>
<dbReference type="GO" id="GO:0005524">
    <property type="term" value="F:ATP binding"/>
    <property type="evidence" value="ECO:0007669"/>
    <property type="project" value="UniProtKB-KW"/>
</dbReference>
<organism evidence="10 11">
    <name type="scientific">Polycladomyces abyssicola</name>
    <dbReference type="NCBI Taxonomy" id="1125966"/>
    <lineage>
        <taxon>Bacteria</taxon>
        <taxon>Bacillati</taxon>
        <taxon>Bacillota</taxon>
        <taxon>Bacilli</taxon>
        <taxon>Bacillales</taxon>
        <taxon>Thermoactinomycetaceae</taxon>
        <taxon>Polycladomyces</taxon>
    </lineage>
</organism>
<dbReference type="GO" id="GO:0046654">
    <property type="term" value="P:tetrahydrofolate biosynthetic process"/>
    <property type="evidence" value="ECO:0007669"/>
    <property type="project" value="UniProtKB-UniPathway"/>
</dbReference>
<dbReference type="Pfam" id="PF01288">
    <property type="entry name" value="HPPK"/>
    <property type="match status" value="1"/>
</dbReference>
<feature type="domain" description="7,8-dihydro-6-hydroxymethylpterin-pyrophosphokinase" evidence="9">
    <location>
        <begin position="91"/>
        <end position="102"/>
    </location>
</feature>
<dbReference type="PANTHER" id="PTHR43071:SF1">
    <property type="entry name" value="2-AMINO-4-HYDROXY-6-HYDROXYMETHYLDIHYDROPTERIDINE PYROPHOSPHOKINASE"/>
    <property type="match status" value="1"/>
</dbReference>
<keyword evidence="6" id="KW-0418">Kinase</keyword>
<keyword evidence="4" id="KW-0808">Transferase</keyword>
<evidence type="ECO:0000256" key="1">
    <source>
        <dbReference type="ARBA" id="ARBA00000198"/>
    </source>
</evidence>
<evidence type="ECO:0000313" key="10">
    <source>
        <dbReference type="EMBL" id="BCU80311.1"/>
    </source>
</evidence>
<dbReference type="InterPro" id="IPR035907">
    <property type="entry name" value="Hppk_sf"/>
</dbReference>
<dbReference type="Proteomes" id="UP000677436">
    <property type="component" value="Chromosome"/>
</dbReference>
<dbReference type="GO" id="GO:0046656">
    <property type="term" value="P:folic acid biosynthetic process"/>
    <property type="evidence" value="ECO:0007669"/>
    <property type="project" value="UniProtKB-KW"/>
</dbReference>
<dbReference type="KEGG" id="pabs:JIR001_00940"/>
<sequence length="179" mass="19974">MKHEVTAYIGMGSNLGDRLGYLQSAVDRLHETTGIRVTRVSRVYETAPVGVAEQPDFLNLVAELRTTLSAEAILDVLLSVERSLRRVRLVRWGPRTIDLDLLLYGEETINRPSLTVPHPRMTERAFVLVPLGELAGNHRIPGTDATVGEWIARLPAEEGIRLYEGRISLPEVKKEPDTV</sequence>